<comment type="caution">
    <text evidence="1">The sequence shown here is derived from an EMBL/GenBank/DDBJ whole genome shotgun (WGS) entry which is preliminary data.</text>
</comment>
<accession>A0ACC1WSM2</accession>
<keyword evidence="2" id="KW-1185">Reference proteome</keyword>
<proteinExistence type="predicted"/>
<reference evidence="1 2" key="1">
    <citation type="journal article" date="2023" name="Science">
        <title>Complex scaffold remodeling in plant triterpene biosynthesis.</title>
        <authorList>
            <person name="De La Pena R."/>
            <person name="Hodgson H."/>
            <person name="Liu J.C."/>
            <person name="Stephenson M.J."/>
            <person name="Martin A.C."/>
            <person name="Owen C."/>
            <person name="Harkess A."/>
            <person name="Leebens-Mack J."/>
            <person name="Jimenez L.E."/>
            <person name="Osbourn A."/>
            <person name="Sattely E.S."/>
        </authorList>
    </citation>
    <scope>NUCLEOTIDE SEQUENCE [LARGE SCALE GENOMIC DNA]</scope>
    <source>
        <strain evidence="2">cv. JPN11</strain>
        <tissue evidence="1">Leaf</tissue>
    </source>
</reference>
<gene>
    <name evidence="1" type="ORF">OWV82_025121</name>
</gene>
<name>A0ACC1WSM2_MELAZ</name>
<protein>
    <submittedName>
        <fullName evidence="1">Proteasome subunit alpha type</fullName>
    </submittedName>
</protein>
<dbReference type="Proteomes" id="UP001164539">
    <property type="component" value="Chromosome 14"/>
</dbReference>
<keyword evidence="1" id="KW-0647">Proteasome</keyword>
<sequence>MFRNQYDTDVTTWSPAGRLFQVEYAMEAVKQGSAAIGLRSKTHVVLGCVNKANSELSSYQKKIFKVDDHIGVAIAGLTADGRVLSRYMRSECINYSFTYESPLPVGRLVVQLADKAQVCTQRSWKRPYGVGLLVAGLDETGAHLYYNCPSGNYFEYQAFAIGSRSQAAKTYLERRFENFVDSSREDLIKDALMAIRETLQGETLTSSICTVAVVGAGESFHILDQETVQKLIDSFEIAGGEEAPAAAPDSAAEGGAAAEQSGATDQGAADQGPAPMDI</sequence>
<evidence type="ECO:0000313" key="2">
    <source>
        <dbReference type="Proteomes" id="UP001164539"/>
    </source>
</evidence>
<dbReference type="EMBL" id="CM051407">
    <property type="protein sequence ID" value="KAJ4701968.1"/>
    <property type="molecule type" value="Genomic_DNA"/>
</dbReference>
<organism evidence="1 2">
    <name type="scientific">Melia azedarach</name>
    <name type="common">Chinaberry tree</name>
    <dbReference type="NCBI Taxonomy" id="155640"/>
    <lineage>
        <taxon>Eukaryota</taxon>
        <taxon>Viridiplantae</taxon>
        <taxon>Streptophyta</taxon>
        <taxon>Embryophyta</taxon>
        <taxon>Tracheophyta</taxon>
        <taxon>Spermatophyta</taxon>
        <taxon>Magnoliopsida</taxon>
        <taxon>eudicotyledons</taxon>
        <taxon>Gunneridae</taxon>
        <taxon>Pentapetalae</taxon>
        <taxon>rosids</taxon>
        <taxon>malvids</taxon>
        <taxon>Sapindales</taxon>
        <taxon>Meliaceae</taxon>
        <taxon>Melia</taxon>
    </lineage>
</organism>
<evidence type="ECO:0000313" key="1">
    <source>
        <dbReference type="EMBL" id="KAJ4701968.1"/>
    </source>
</evidence>